<dbReference type="EMBL" id="LWGR01000007">
    <property type="protein sequence ID" value="KZM72454.1"/>
    <property type="molecule type" value="Genomic_DNA"/>
</dbReference>
<organism evidence="2 3">
    <name type="scientific">Nocardia terpenica</name>
    <dbReference type="NCBI Taxonomy" id="455432"/>
    <lineage>
        <taxon>Bacteria</taxon>
        <taxon>Bacillati</taxon>
        <taxon>Actinomycetota</taxon>
        <taxon>Actinomycetes</taxon>
        <taxon>Mycobacteriales</taxon>
        <taxon>Nocardiaceae</taxon>
        <taxon>Nocardia</taxon>
    </lineage>
</organism>
<dbReference type="OrthoDB" id="4571298at2"/>
<accession>A0A161Z293</accession>
<comment type="caution">
    <text evidence="2">The sequence shown here is derived from an EMBL/GenBank/DDBJ whole genome shotgun (WGS) entry which is preliminary data.</text>
</comment>
<dbReference type="InterPro" id="IPR032710">
    <property type="entry name" value="NTF2-like_dom_sf"/>
</dbReference>
<gene>
    <name evidence="2" type="ORF">AWN90_26945</name>
</gene>
<evidence type="ECO:0000313" key="3">
    <source>
        <dbReference type="Proteomes" id="UP000076512"/>
    </source>
</evidence>
<feature type="domain" description="SnoaL-like" evidence="1">
    <location>
        <begin position="11"/>
        <end position="138"/>
    </location>
</feature>
<dbReference type="RefSeq" id="WP_067588377.1">
    <property type="nucleotide sequence ID" value="NZ_JABMCZ010000005.1"/>
</dbReference>
<dbReference type="AlphaFoldDB" id="A0A161Z293"/>
<dbReference type="InterPro" id="IPR037401">
    <property type="entry name" value="SnoaL-like"/>
</dbReference>
<dbReference type="STRING" id="455432.AWN90_26945"/>
<reference evidence="2 3" key="1">
    <citation type="submission" date="2016-04" db="EMBL/GenBank/DDBJ databases">
        <authorList>
            <person name="Evans L.H."/>
            <person name="Alamgir A."/>
            <person name="Owens N."/>
            <person name="Weber N.D."/>
            <person name="Virtaneva K."/>
            <person name="Barbian K."/>
            <person name="Babar A."/>
            <person name="Rosenke K."/>
        </authorList>
    </citation>
    <scope>NUCLEOTIDE SEQUENCE [LARGE SCALE GENOMIC DNA]</scope>
    <source>
        <strain evidence="2 3">IFM 0406</strain>
    </source>
</reference>
<evidence type="ECO:0000313" key="2">
    <source>
        <dbReference type="EMBL" id="KZM72454.1"/>
    </source>
</evidence>
<dbReference type="Gene3D" id="3.10.450.50">
    <property type="match status" value="1"/>
</dbReference>
<protein>
    <recommendedName>
        <fullName evidence="1">SnoaL-like domain-containing protein</fullName>
    </recommendedName>
</protein>
<proteinExistence type="predicted"/>
<name>A0A161Z293_9NOCA</name>
<sequence length="149" mass="16174">MPESVLEQRVQRLEDIEEIRSVTARYAHAVNKGWDGKPLDPEAIPDLYAPDAHWASPDFGSIDGAAEIAAALPEATAMVDASMHAFINPIITVDGDTASATWQLWAASVIHGELGSVYMPAELTYTRTPSGWRIQSVRLGEAKRGRFAG</sequence>
<dbReference type="Pfam" id="PF13577">
    <property type="entry name" value="SnoaL_4"/>
    <property type="match status" value="1"/>
</dbReference>
<dbReference type="Proteomes" id="UP000076512">
    <property type="component" value="Unassembled WGS sequence"/>
</dbReference>
<dbReference type="SUPFAM" id="SSF54427">
    <property type="entry name" value="NTF2-like"/>
    <property type="match status" value="1"/>
</dbReference>
<keyword evidence="3" id="KW-1185">Reference proteome</keyword>
<evidence type="ECO:0000259" key="1">
    <source>
        <dbReference type="Pfam" id="PF13577"/>
    </source>
</evidence>